<dbReference type="Proteomes" id="UP001431775">
    <property type="component" value="Unassembled WGS sequence"/>
</dbReference>
<dbReference type="RefSeq" id="WP_281463310.1">
    <property type="nucleotide sequence ID" value="NZ_JASBAN010000001.1"/>
</dbReference>
<sequence length="70" mass="8089">MKLVEIKEKQSTVILSEDELYIIRSIVGEIYSGVCVDARDFKAIHGVQKNEVLTLKKDLYEIYDQLIESK</sequence>
<evidence type="ECO:0000313" key="1">
    <source>
        <dbReference type="EMBL" id="MDI2113731.1"/>
    </source>
</evidence>
<comment type="caution">
    <text evidence="1">The sequence shown here is derived from an EMBL/GenBank/DDBJ whole genome shotgun (WGS) entry which is preliminary data.</text>
</comment>
<organism evidence="1 2">
    <name type="scientific">Commensalibacter nepenthis</name>
    <dbReference type="NCBI Taxonomy" id="3043872"/>
    <lineage>
        <taxon>Bacteria</taxon>
        <taxon>Pseudomonadati</taxon>
        <taxon>Pseudomonadota</taxon>
        <taxon>Alphaproteobacteria</taxon>
        <taxon>Acetobacterales</taxon>
        <taxon>Acetobacteraceae</taxon>
    </lineage>
</organism>
<keyword evidence="2" id="KW-1185">Reference proteome</keyword>
<proteinExistence type="predicted"/>
<reference evidence="1" key="1">
    <citation type="submission" date="2023-05" db="EMBL/GenBank/DDBJ databases">
        <title>Whole genome sequence of Commensalibacter sp.</title>
        <authorList>
            <person name="Charoenyingcharoen P."/>
            <person name="Yukphan P."/>
        </authorList>
    </citation>
    <scope>NUCLEOTIDE SEQUENCE</scope>
    <source>
        <strain evidence="1">TBRC 10068</strain>
    </source>
</reference>
<dbReference type="EMBL" id="JASBAN010000001">
    <property type="protein sequence ID" value="MDI2113731.1"/>
    <property type="molecule type" value="Genomic_DNA"/>
</dbReference>
<evidence type="ECO:0000313" key="2">
    <source>
        <dbReference type="Proteomes" id="UP001431775"/>
    </source>
</evidence>
<protein>
    <submittedName>
        <fullName evidence="1">Uncharacterized protein</fullName>
    </submittedName>
</protein>
<name>A0ABT6QAB7_9PROT</name>
<accession>A0ABT6QAB7</accession>
<gene>
    <name evidence="1" type="ORF">QJV33_10660</name>
</gene>